<evidence type="ECO:0000259" key="6">
    <source>
        <dbReference type="SMART" id="SM00888"/>
    </source>
</evidence>
<evidence type="ECO:0000256" key="3">
    <source>
        <dbReference type="ARBA" id="ARBA00022917"/>
    </source>
</evidence>
<dbReference type="GO" id="GO:0003746">
    <property type="term" value="F:translation elongation factor activity"/>
    <property type="evidence" value="ECO:0007669"/>
    <property type="project" value="UniProtKB-KW"/>
</dbReference>
<gene>
    <name evidence="7" type="ORF">BaRGS_00038155</name>
</gene>
<keyword evidence="3 4" id="KW-0648">Protein biosynthesis</keyword>
<dbReference type="Pfam" id="PF00736">
    <property type="entry name" value="EF1_GNE"/>
    <property type="match status" value="1"/>
</dbReference>
<dbReference type="CDD" id="cd00292">
    <property type="entry name" value="EF1B"/>
    <property type="match status" value="1"/>
</dbReference>
<evidence type="ECO:0000256" key="2">
    <source>
        <dbReference type="ARBA" id="ARBA00022768"/>
    </source>
</evidence>
<dbReference type="Gene3D" id="3.30.70.60">
    <property type="match status" value="1"/>
</dbReference>
<keyword evidence="2 4" id="KW-0251">Elongation factor</keyword>
<dbReference type="PROSITE" id="PS00825">
    <property type="entry name" value="EF1BD_2"/>
    <property type="match status" value="1"/>
</dbReference>
<dbReference type="SUPFAM" id="SSF54984">
    <property type="entry name" value="eEF-1beta-like"/>
    <property type="match status" value="1"/>
</dbReference>
<protein>
    <recommendedName>
        <fullName evidence="6">Translation elongation factor EF1B beta/delta subunit guanine nucleotide exchange domain-containing protein</fullName>
    </recommendedName>
</protein>
<evidence type="ECO:0000256" key="5">
    <source>
        <dbReference type="SAM" id="Coils"/>
    </source>
</evidence>
<dbReference type="PANTHER" id="PTHR11595:SF26">
    <property type="entry name" value="ELONGATION FACTOR 1-DELTA"/>
    <property type="match status" value="1"/>
</dbReference>
<dbReference type="InterPro" id="IPR049720">
    <property type="entry name" value="EF1B_bsu/dsu"/>
</dbReference>
<feature type="domain" description="Translation elongation factor EF1B beta/delta subunit guanine nucleotide exchange" evidence="6">
    <location>
        <begin position="155"/>
        <end position="241"/>
    </location>
</feature>
<sequence>MANPLMQENVWLQQQRYEEAEAFYHAVQLGTVQPGQMGAQGGGSSLKKEIAQTRQQIQNALNQPGGHGGASPQVQKRLDTLEKENKNLKKTTDDLRALIKKLESRVAVLEKGSGVTATPGAARSGAADAAAAALKQKRLEEYKAKKAKKPAVVAKSSVILDVKPWDDETDMKEMERLVRSLQKDGLVWGVSKLVDLAYGIKKLQIICVIEDEKISVEDLREEIEQFEDLVQSVDIAAFNKI</sequence>
<comment type="similarity">
    <text evidence="1 4">Belongs to the EF-1-beta/EF-1-delta family.</text>
</comment>
<dbReference type="Proteomes" id="UP001519460">
    <property type="component" value="Unassembled WGS sequence"/>
</dbReference>
<dbReference type="InterPro" id="IPR001326">
    <property type="entry name" value="Transl_elong_EF1B_B/D_CS"/>
</dbReference>
<feature type="coiled-coil region" evidence="5">
    <location>
        <begin position="43"/>
        <end position="105"/>
    </location>
</feature>
<evidence type="ECO:0000256" key="1">
    <source>
        <dbReference type="ARBA" id="ARBA00007411"/>
    </source>
</evidence>
<evidence type="ECO:0000313" key="7">
    <source>
        <dbReference type="EMBL" id="KAK7463288.1"/>
    </source>
</evidence>
<dbReference type="EMBL" id="JACVVK020000602">
    <property type="protein sequence ID" value="KAK7463288.1"/>
    <property type="molecule type" value="Genomic_DNA"/>
</dbReference>
<dbReference type="InterPro" id="IPR036219">
    <property type="entry name" value="eEF-1beta-like_sf"/>
</dbReference>
<dbReference type="AlphaFoldDB" id="A0ABD0J6X2"/>
<reference evidence="7 8" key="1">
    <citation type="journal article" date="2023" name="Sci. Data">
        <title>Genome assembly of the Korean intertidal mud-creeper Batillaria attramentaria.</title>
        <authorList>
            <person name="Patra A.K."/>
            <person name="Ho P.T."/>
            <person name="Jun S."/>
            <person name="Lee S.J."/>
            <person name="Kim Y."/>
            <person name="Won Y.J."/>
        </authorList>
    </citation>
    <scope>NUCLEOTIDE SEQUENCE [LARGE SCALE GENOMIC DNA]</scope>
    <source>
        <strain evidence="7">Wonlab-2016</strain>
    </source>
</reference>
<feature type="coiled-coil region" evidence="5">
    <location>
        <begin position="209"/>
        <end position="236"/>
    </location>
</feature>
<keyword evidence="5" id="KW-0175">Coiled coil</keyword>
<keyword evidence="8" id="KW-1185">Reference proteome</keyword>
<dbReference type="InterPro" id="IPR014038">
    <property type="entry name" value="EF1B_bsu/dsu_GNE"/>
</dbReference>
<organism evidence="7 8">
    <name type="scientific">Batillaria attramentaria</name>
    <dbReference type="NCBI Taxonomy" id="370345"/>
    <lineage>
        <taxon>Eukaryota</taxon>
        <taxon>Metazoa</taxon>
        <taxon>Spiralia</taxon>
        <taxon>Lophotrochozoa</taxon>
        <taxon>Mollusca</taxon>
        <taxon>Gastropoda</taxon>
        <taxon>Caenogastropoda</taxon>
        <taxon>Sorbeoconcha</taxon>
        <taxon>Cerithioidea</taxon>
        <taxon>Batillariidae</taxon>
        <taxon>Batillaria</taxon>
    </lineage>
</organism>
<dbReference type="PANTHER" id="PTHR11595">
    <property type="entry name" value="EF-HAND AND COILED-COIL DOMAIN-CONTAINING FAMILY MEMBER"/>
    <property type="match status" value="1"/>
</dbReference>
<evidence type="ECO:0000256" key="4">
    <source>
        <dbReference type="RuleBase" id="RU003791"/>
    </source>
</evidence>
<proteinExistence type="inferred from homology"/>
<name>A0ABD0J6X2_9CAEN</name>
<evidence type="ECO:0000313" key="8">
    <source>
        <dbReference type="Proteomes" id="UP001519460"/>
    </source>
</evidence>
<comment type="caution">
    <text evidence="7">The sequence shown here is derived from an EMBL/GenBank/DDBJ whole genome shotgun (WGS) entry which is preliminary data.</text>
</comment>
<dbReference type="InterPro" id="IPR014717">
    <property type="entry name" value="Transl_elong_EF1B/ribsomal_bS6"/>
</dbReference>
<dbReference type="SMART" id="SM00888">
    <property type="entry name" value="EF1_GNE"/>
    <property type="match status" value="1"/>
</dbReference>
<accession>A0ABD0J6X2</accession>
<dbReference type="FunFam" id="3.30.70.60:FF:000001">
    <property type="entry name" value="Elongation factor 1-beta 1 like"/>
    <property type="match status" value="1"/>
</dbReference>